<evidence type="ECO:0000313" key="2">
    <source>
        <dbReference type="EMBL" id="MBP2058547.1"/>
    </source>
</evidence>
<evidence type="ECO:0000256" key="1">
    <source>
        <dbReference type="SAM" id="Phobius"/>
    </source>
</evidence>
<keyword evidence="1" id="KW-1133">Transmembrane helix</keyword>
<comment type="caution">
    <text evidence="2">The sequence shown here is derived from an EMBL/GenBank/DDBJ whole genome shotgun (WGS) entry which is preliminary data.</text>
</comment>
<accession>A0ABS4MGU7</accession>
<feature type="transmembrane region" description="Helical" evidence="1">
    <location>
        <begin position="38"/>
        <end position="55"/>
    </location>
</feature>
<proteinExistence type="predicted"/>
<keyword evidence="3" id="KW-1185">Reference proteome</keyword>
<dbReference type="RefSeq" id="WP_209687279.1">
    <property type="nucleotide sequence ID" value="NZ_JAGGLU010000011.1"/>
</dbReference>
<name>A0ABS4MGU7_9LACO</name>
<organism evidence="2 3">
    <name type="scientific">Lactobacillus colini</name>
    <dbReference type="NCBI Taxonomy" id="1819254"/>
    <lineage>
        <taxon>Bacteria</taxon>
        <taxon>Bacillati</taxon>
        <taxon>Bacillota</taxon>
        <taxon>Bacilli</taxon>
        <taxon>Lactobacillales</taxon>
        <taxon>Lactobacillaceae</taxon>
        <taxon>Lactobacillus</taxon>
    </lineage>
</organism>
<sequence>MKKENIFLTFISGFSIFLANFIYFFIKNKSITDALVNSFGITILALIVLILIAIFHQKK</sequence>
<gene>
    <name evidence="2" type="ORF">J2Z60_001732</name>
</gene>
<keyword evidence="1" id="KW-0812">Transmembrane</keyword>
<feature type="transmembrane region" description="Helical" evidence="1">
    <location>
        <begin position="7"/>
        <end position="26"/>
    </location>
</feature>
<keyword evidence="1" id="KW-0472">Membrane</keyword>
<protein>
    <submittedName>
        <fullName evidence="2">Mn2+/Fe2+ NRAMP family transporter</fullName>
    </submittedName>
</protein>
<reference evidence="2 3" key="1">
    <citation type="submission" date="2021-03" db="EMBL/GenBank/DDBJ databases">
        <title>Genomic Encyclopedia of Type Strains, Phase IV (KMG-IV): sequencing the most valuable type-strain genomes for metagenomic binning, comparative biology and taxonomic classification.</title>
        <authorList>
            <person name="Goeker M."/>
        </authorList>
    </citation>
    <scope>NUCLEOTIDE SEQUENCE [LARGE SCALE GENOMIC DNA]</scope>
    <source>
        <strain evidence="2 3">DSM 101872</strain>
    </source>
</reference>
<dbReference type="EMBL" id="JAGGLU010000011">
    <property type="protein sequence ID" value="MBP2058547.1"/>
    <property type="molecule type" value="Genomic_DNA"/>
</dbReference>
<evidence type="ECO:0000313" key="3">
    <source>
        <dbReference type="Proteomes" id="UP001519292"/>
    </source>
</evidence>
<dbReference type="Proteomes" id="UP001519292">
    <property type="component" value="Unassembled WGS sequence"/>
</dbReference>